<dbReference type="InterPro" id="IPR007391">
    <property type="entry name" value="Vancomycin_resist_VanW"/>
</dbReference>
<sequence>MLSDRVSGVRFARQQQAPSFSFTCKKHQSLLRRKLGSSDPQLQENKIINLRIPSIDGLLIRPGETFSFWNRVGKTTKEKGYVEGLLLSQGEVRTGVGGGLCQLANLLFWMALHTPLEIVERHHHQFDPFPDDQRVLPFGSGASVFYNYVDLRLYNPTKQTFQLRVNLTDKHLKGAIYTDREWPLSYHLEERNHKFMRRGRKNYRRNEIWRLVIDKTTGKRTREELAIRNFSEVKYTLEEVPPTGPDYSG</sequence>
<gene>
    <name evidence="1" type="ORF">I532_11194</name>
</gene>
<dbReference type="PANTHER" id="PTHR35788">
    <property type="entry name" value="EXPORTED PROTEIN-RELATED"/>
    <property type="match status" value="1"/>
</dbReference>
<comment type="caution">
    <text evidence="1">The sequence shown here is derived from an EMBL/GenBank/DDBJ whole genome shotgun (WGS) entry which is preliminary data.</text>
</comment>
<dbReference type="PANTHER" id="PTHR35788:SF1">
    <property type="entry name" value="EXPORTED PROTEIN"/>
    <property type="match status" value="1"/>
</dbReference>
<evidence type="ECO:0000313" key="1">
    <source>
        <dbReference type="EMBL" id="EMT52214.1"/>
    </source>
</evidence>
<accession>M8D7J8</accession>
<keyword evidence="2" id="KW-1185">Reference proteome</keyword>
<evidence type="ECO:0000313" key="2">
    <source>
        <dbReference type="Proteomes" id="UP000012081"/>
    </source>
</evidence>
<organism evidence="1 2">
    <name type="scientific">Brevibacillus borstelensis AK1</name>
    <dbReference type="NCBI Taxonomy" id="1300222"/>
    <lineage>
        <taxon>Bacteria</taxon>
        <taxon>Bacillati</taxon>
        <taxon>Bacillota</taxon>
        <taxon>Bacilli</taxon>
        <taxon>Bacillales</taxon>
        <taxon>Paenibacillaceae</taxon>
        <taxon>Brevibacillus</taxon>
    </lineage>
</organism>
<dbReference type="AlphaFoldDB" id="M8D7J8"/>
<dbReference type="PATRIC" id="fig|1300222.3.peg.2334"/>
<dbReference type="STRING" id="1300222.I532_11194"/>
<dbReference type="Proteomes" id="UP000012081">
    <property type="component" value="Unassembled WGS sequence"/>
</dbReference>
<dbReference type="EMBL" id="APBN01000004">
    <property type="protein sequence ID" value="EMT52214.1"/>
    <property type="molecule type" value="Genomic_DNA"/>
</dbReference>
<protein>
    <recommendedName>
        <fullName evidence="3">Vancomycin resistance protein</fullName>
    </recommendedName>
</protein>
<evidence type="ECO:0008006" key="3">
    <source>
        <dbReference type="Google" id="ProtNLM"/>
    </source>
</evidence>
<reference evidence="1 2" key="1">
    <citation type="submission" date="2013-03" db="EMBL/GenBank/DDBJ databases">
        <title>Assembly of a new bacterial strain Brevibacillus borstelensis AK1.</title>
        <authorList>
            <person name="Rajan I."/>
            <person name="PoliReddy D."/>
            <person name="Sugumar T."/>
            <person name="Rathinam K."/>
            <person name="Alqarawi S."/>
            <person name="Khalil A.B."/>
            <person name="Sivakumar N."/>
        </authorList>
    </citation>
    <scope>NUCLEOTIDE SEQUENCE [LARGE SCALE GENOMIC DNA]</scope>
    <source>
        <strain evidence="1 2">AK1</strain>
    </source>
</reference>
<name>M8D7J8_9BACL</name>
<proteinExistence type="predicted"/>
<dbReference type="InterPro" id="IPR052913">
    <property type="entry name" value="Glycopeptide_resist_protein"/>
</dbReference>
<dbReference type="Pfam" id="PF04294">
    <property type="entry name" value="VanW"/>
    <property type="match status" value="1"/>
</dbReference>